<sequence>MWCLARNLPLLIGGLIPDDDDHWSLFCNFLEIVRIIFAPTVSRNQIAYLQVLIQNHHETFKELYPDCPITPKMHYMIHMPRTMLSMGPLVRSWCMRFEAKHHEFKRLAAHLGNYTNLPYSLAKRHQEGFCYRLQTTEGSLSSFIVKGIETGPGHHCHAGDVDYQGILMRDDPAVTNDTPLTEFKRVSVLGTNYKVGCTLQIVTDQYDNPVFGQVMKIFLLNKNINDIFFVVSKLNTIGFSMHYQSFEVQVTHPRQKLIIHHKNLSSFLPLNQVKPFGVLTRNKYVVQRFDIGTNN</sequence>
<dbReference type="Proteomes" id="UP001159405">
    <property type="component" value="Unassembled WGS sequence"/>
</dbReference>
<reference evidence="1 2" key="1">
    <citation type="submission" date="2022-05" db="EMBL/GenBank/DDBJ databases">
        <authorList>
            <consortium name="Genoscope - CEA"/>
            <person name="William W."/>
        </authorList>
    </citation>
    <scope>NUCLEOTIDE SEQUENCE [LARGE SCALE GENOMIC DNA]</scope>
</reference>
<evidence type="ECO:0000313" key="2">
    <source>
        <dbReference type="Proteomes" id="UP001159405"/>
    </source>
</evidence>
<organism evidence="1 2">
    <name type="scientific">Porites lobata</name>
    <dbReference type="NCBI Taxonomy" id="104759"/>
    <lineage>
        <taxon>Eukaryota</taxon>
        <taxon>Metazoa</taxon>
        <taxon>Cnidaria</taxon>
        <taxon>Anthozoa</taxon>
        <taxon>Hexacorallia</taxon>
        <taxon>Scleractinia</taxon>
        <taxon>Fungiina</taxon>
        <taxon>Poritidae</taxon>
        <taxon>Porites</taxon>
    </lineage>
</organism>
<accession>A0ABN8RPI6</accession>
<evidence type="ECO:0000313" key="1">
    <source>
        <dbReference type="EMBL" id="CAH3179376.1"/>
    </source>
</evidence>
<keyword evidence="2" id="KW-1185">Reference proteome</keyword>
<protein>
    <recommendedName>
        <fullName evidence="3">Transposase</fullName>
    </recommendedName>
</protein>
<gene>
    <name evidence="1" type="ORF">PLOB_00021834</name>
</gene>
<evidence type="ECO:0008006" key="3">
    <source>
        <dbReference type="Google" id="ProtNLM"/>
    </source>
</evidence>
<dbReference type="EMBL" id="CALNXK010000255">
    <property type="protein sequence ID" value="CAH3179376.1"/>
    <property type="molecule type" value="Genomic_DNA"/>
</dbReference>
<name>A0ABN8RPI6_9CNID</name>
<proteinExistence type="predicted"/>
<comment type="caution">
    <text evidence="1">The sequence shown here is derived from an EMBL/GenBank/DDBJ whole genome shotgun (WGS) entry which is preliminary data.</text>
</comment>